<comment type="caution">
    <text evidence="5">The sequence shown here is derived from an EMBL/GenBank/DDBJ whole genome shotgun (WGS) entry which is preliminary data.</text>
</comment>
<sequence>MSCVIFSEHQGHDGKRIAEIRLNAERTLNALTLEMIELIQPRLEAWREDPRVVAILLDSAGRKAFCAGGDIVRLYQSMQGEGERDFPMRYFMHEYQLDYSFHTYPKPVICWGSGIVMGGGMGLLSGCGHRIVTESSHLAMPEVSIGLYPDVGASWFLNRLPRGLGDFIALTGCAINAPDALYLGLADRALRTELHDELLPRLLAQDWQGGDAGRVVSQVLRELEQESSPRFAELDSPLRRHRELIRQLMDRDGLAAQVAAILSLELDDGWFQRAQKNLANGSPLAMAMTHEQLRRGRHWSLKEAFQHELVLSVQSCRQREFPEGIRARLIDKDNRPEWMFGSLAEVDPSLLASLFEAPWAEHPLKEL</sequence>
<dbReference type="RefSeq" id="WP_344959271.1">
    <property type="nucleotide sequence ID" value="NZ_BAABCX010000004.1"/>
</dbReference>
<evidence type="ECO:0000256" key="1">
    <source>
        <dbReference type="ARBA" id="ARBA00001709"/>
    </source>
</evidence>
<dbReference type="InterPro" id="IPR029045">
    <property type="entry name" value="ClpP/crotonase-like_dom_sf"/>
</dbReference>
<protein>
    <recommendedName>
        <fullName evidence="2">3-hydroxyisobutyryl-CoA hydrolase</fullName>
        <ecNumber evidence="2">3.1.2.4</ecNumber>
    </recommendedName>
</protein>
<dbReference type="InterPro" id="IPR045004">
    <property type="entry name" value="ECH_dom"/>
</dbReference>
<keyword evidence="6" id="KW-1185">Reference proteome</keyword>
<name>A0ABP6W6J7_9GAMM</name>
<dbReference type="Gene3D" id="3.90.226.10">
    <property type="entry name" value="2-enoyl-CoA Hydratase, Chain A, domain 1"/>
    <property type="match status" value="1"/>
</dbReference>
<reference evidence="6" key="1">
    <citation type="journal article" date="2019" name="Int. J. Syst. Evol. Microbiol.">
        <title>The Global Catalogue of Microorganisms (GCM) 10K type strain sequencing project: providing services to taxonomists for standard genome sequencing and annotation.</title>
        <authorList>
            <consortium name="The Broad Institute Genomics Platform"/>
            <consortium name="The Broad Institute Genome Sequencing Center for Infectious Disease"/>
            <person name="Wu L."/>
            <person name="Ma J."/>
        </authorList>
    </citation>
    <scope>NUCLEOTIDE SEQUENCE [LARGE SCALE GENOMIC DNA]</scope>
    <source>
        <strain evidence="6">JCM 17110</strain>
    </source>
</reference>
<evidence type="ECO:0000256" key="3">
    <source>
        <dbReference type="ARBA" id="ARBA00022801"/>
    </source>
</evidence>
<dbReference type="CDD" id="cd06558">
    <property type="entry name" value="crotonase-like"/>
    <property type="match status" value="1"/>
</dbReference>
<proteinExistence type="predicted"/>
<dbReference type="EMBL" id="BAABCX010000004">
    <property type="protein sequence ID" value="GAA3546976.1"/>
    <property type="molecule type" value="Genomic_DNA"/>
</dbReference>
<comment type="catalytic activity">
    <reaction evidence="1">
        <text>3-hydroxy-2-methylpropanoyl-CoA + H2O = 3-hydroxy-2-methylpropanoate + CoA + H(+)</text>
        <dbReference type="Rhea" id="RHEA:20888"/>
        <dbReference type="ChEBI" id="CHEBI:11805"/>
        <dbReference type="ChEBI" id="CHEBI:15377"/>
        <dbReference type="ChEBI" id="CHEBI:15378"/>
        <dbReference type="ChEBI" id="CHEBI:57287"/>
        <dbReference type="ChEBI" id="CHEBI:57340"/>
        <dbReference type="EC" id="3.1.2.4"/>
    </reaction>
</comment>
<evidence type="ECO:0000313" key="6">
    <source>
        <dbReference type="Proteomes" id="UP001500795"/>
    </source>
</evidence>
<feature type="domain" description="Enoyl-CoA hydratase/isomerase" evidence="4">
    <location>
        <begin position="19"/>
        <end position="355"/>
    </location>
</feature>
<evidence type="ECO:0000259" key="4">
    <source>
        <dbReference type="Pfam" id="PF16113"/>
    </source>
</evidence>
<dbReference type="EC" id="3.1.2.4" evidence="2"/>
<evidence type="ECO:0000313" key="5">
    <source>
        <dbReference type="EMBL" id="GAA3546976.1"/>
    </source>
</evidence>
<organism evidence="5 6">
    <name type="scientific">Zobellella aerophila</name>
    <dbReference type="NCBI Taxonomy" id="870480"/>
    <lineage>
        <taxon>Bacteria</taxon>
        <taxon>Pseudomonadati</taxon>
        <taxon>Pseudomonadota</taxon>
        <taxon>Gammaproteobacteria</taxon>
        <taxon>Aeromonadales</taxon>
        <taxon>Aeromonadaceae</taxon>
        <taxon>Zobellella</taxon>
    </lineage>
</organism>
<gene>
    <name evidence="5" type="ORF">GCM10022394_28780</name>
</gene>
<keyword evidence="3" id="KW-0378">Hydrolase</keyword>
<dbReference type="SUPFAM" id="SSF52096">
    <property type="entry name" value="ClpP/crotonase"/>
    <property type="match status" value="1"/>
</dbReference>
<dbReference type="PANTHER" id="PTHR43176">
    <property type="entry name" value="3-HYDROXYISOBUTYRYL-COA HYDROLASE-RELATED"/>
    <property type="match status" value="1"/>
</dbReference>
<dbReference type="InterPro" id="IPR032259">
    <property type="entry name" value="HIBYL-CoA-H"/>
</dbReference>
<evidence type="ECO:0000256" key="2">
    <source>
        <dbReference type="ARBA" id="ARBA00011915"/>
    </source>
</evidence>
<dbReference type="Pfam" id="PF16113">
    <property type="entry name" value="ECH_2"/>
    <property type="match status" value="1"/>
</dbReference>
<dbReference type="PANTHER" id="PTHR43176:SF3">
    <property type="entry name" value="3-HYDROXYISOBUTYRYL-COA HYDROLASE, MITOCHONDRIAL"/>
    <property type="match status" value="1"/>
</dbReference>
<dbReference type="Proteomes" id="UP001500795">
    <property type="component" value="Unassembled WGS sequence"/>
</dbReference>
<dbReference type="NCBIfam" id="NF004127">
    <property type="entry name" value="PRK05617.1"/>
    <property type="match status" value="1"/>
</dbReference>
<accession>A0ABP6W6J7</accession>